<keyword evidence="1" id="KW-0347">Helicase</keyword>
<keyword evidence="1" id="KW-0378">Hydrolase</keyword>
<keyword evidence="1" id="KW-0547">Nucleotide-binding</keyword>
<keyword evidence="1" id="KW-0067">ATP-binding</keyword>
<evidence type="ECO:0000313" key="2">
    <source>
        <dbReference type="Proteomes" id="UP001480082"/>
    </source>
</evidence>
<dbReference type="EMBL" id="JAMYRI010000025">
    <property type="protein sequence ID" value="MER9287856.1"/>
    <property type="molecule type" value="Genomic_DNA"/>
</dbReference>
<evidence type="ECO:0000313" key="1">
    <source>
        <dbReference type="EMBL" id="MER9287856.1"/>
    </source>
</evidence>
<gene>
    <name evidence="1" type="ORF">NKI81_28725</name>
</gene>
<dbReference type="Proteomes" id="UP001480082">
    <property type="component" value="Unassembled WGS sequence"/>
</dbReference>
<name>A0ACC6T7I9_9HYPH</name>
<keyword evidence="2" id="KW-1185">Reference proteome</keyword>
<protein>
    <submittedName>
        <fullName evidence="1">DEAD/DEAH box helicase family protein</fullName>
    </submittedName>
</protein>
<accession>A0ACC6T7I9</accession>
<sequence length="1017" mass="113886">MKPFYEKPILNSPYHSPTRHHALGDSGQPLDHEPLNGRRRSRYMTPVPRSRKQTAKVSQGEFGFEDEAAGPRYSDNPIINEIRAYVAAWRTLPNPTDWGVTPTTQRLLQHWRNHNFADQRPFFCQIEAVETAIWLAEVARGRRQYAGIFNHLDKANAEANPDLFRIALKLATGAGKTTVMAMLIAWQAINYARQPGSSLFSKGFLLVAPGITIKDRLRVLLPSDPENYYRTRELVPPDMMNDLGNAKIVITNYHAFQQRETLDTNKVGRAVLSGWRNQKIVTRESEGEMLERACKELLSTKNVVVINDEAHHCYREKSVPLAEDLKGDDKAEAAENNAAARLWISGLEALKRKVGLRAVYDLSATPFFLRGSGYDEGTLFPWVVSDFSLVDAIECGIVKLPRVPVSDNAVNAATPVFRNLWDHIGKKMPKKGAAKSGELDPRSQFPDTLATALHALYSHYEKEYDEWQRAAIGVPPVFIVVCNNTASSRLVYEWISGFQRDAEGERQTIHWGNLRLFSNFDEHTGNPLPRMNTILVDSYQIESGTLDDAFKQIAAPEIERFRQEKAEREGAASAGAVSDSEILREVMNTVGRKGRVGEHVRCVVSVSMLTEGWDANTVTHILGVRAFGTQLLCEQVVGRGLRRQSYALGDDIDLDGNRLFEPEYADILGIPFDFATEPVDVKKKPPKPVTRVFAIKQRSALSMRLPRVAGYRIELPDDQLTATFTDEHRLVLDPSMVGPTTARLEGLVGLGHDIAPDILDEMRPAAIATHLSKHLLERYLLGDNGEPQYHLYYKLQPLVRRWIKECFVPVGGTRAGMLTYASVANRAASLIHSAILQEAGNASSQIVKALLDPYNPAVVTDHVQFITSKAKLYETNPQKCQINYVVADSGWETEFARVVEAHPQTLAYVKNQALGFEVPYLVGTESRKYVPDFIVRLDDGRGPDDPLTLVVEVKGERLLDDQVKAETMRSLFVPGVNNLGAFGRWGFAELTDEFRMEADYAAAVEMLSVVRHLERAH</sequence>
<proteinExistence type="predicted"/>
<reference evidence="1 2" key="1">
    <citation type="journal article" date="2024" name="Proc. Natl. Acad. Sci. U.S.A.">
        <title>The evolutionary genomics of adaptation to stress in wild rhizobium bacteria.</title>
        <authorList>
            <person name="Kehlet-Delgado H."/>
            <person name="Montoya A.P."/>
            <person name="Jensen K.T."/>
            <person name="Wendlandt C.E."/>
            <person name="Dexheimer C."/>
            <person name="Roberts M."/>
            <person name="Torres Martinez L."/>
            <person name="Friesen M.L."/>
            <person name="Griffitts J.S."/>
            <person name="Porter S.S."/>
        </authorList>
    </citation>
    <scope>NUCLEOTIDE SEQUENCE [LARGE SCALE GENOMIC DNA]</scope>
    <source>
        <strain evidence="1 2">M0468</strain>
    </source>
</reference>
<organism evidence="1 2">
    <name type="scientific">Mesorhizobium australicum</name>
    <dbReference type="NCBI Taxonomy" id="536018"/>
    <lineage>
        <taxon>Bacteria</taxon>
        <taxon>Pseudomonadati</taxon>
        <taxon>Pseudomonadota</taxon>
        <taxon>Alphaproteobacteria</taxon>
        <taxon>Hyphomicrobiales</taxon>
        <taxon>Phyllobacteriaceae</taxon>
        <taxon>Mesorhizobium</taxon>
    </lineage>
</organism>
<comment type="caution">
    <text evidence="1">The sequence shown here is derived from an EMBL/GenBank/DDBJ whole genome shotgun (WGS) entry which is preliminary data.</text>
</comment>